<dbReference type="InterPro" id="IPR045197">
    <property type="entry name" value="NUP210-like"/>
</dbReference>
<dbReference type="RefSeq" id="WP_271715637.1">
    <property type="nucleotide sequence ID" value="NZ_AP024169.1"/>
</dbReference>
<proteinExistence type="predicted"/>
<evidence type="ECO:0000259" key="1">
    <source>
        <dbReference type="SMART" id="SM00635"/>
    </source>
</evidence>
<dbReference type="Proteomes" id="UP000595897">
    <property type="component" value="Chromosome"/>
</dbReference>
<dbReference type="Gene3D" id="2.60.40.1080">
    <property type="match status" value="10"/>
</dbReference>
<evidence type="ECO:0000313" key="3">
    <source>
        <dbReference type="Proteomes" id="UP000595897"/>
    </source>
</evidence>
<protein>
    <recommendedName>
        <fullName evidence="1">BIG2 domain-containing protein</fullName>
    </recommendedName>
</protein>
<dbReference type="SMART" id="SM00635">
    <property type="entry name" value="BID_2"/>
    <property type="match status" value="9"/>
</dbReference>
<dbReference type="SUPFAM" id="SSF49373">
    <property type="entry name" value="Invasin/intimin cell-adhesion fragments"/>
    <property type="match status" value="10"/>
</dbReference>
<keyword evidence="3" id="KW-1185">Reference proteome</keyword>
<feature type="domain" description="BIG2" evidence="1">
    <location>
        <begin position="814"/>
        <end position="891"/>
    </location>
</feature>
<dbReference type="PANTHER" id="PTHR23019">
    <property type="entry name" value="NUCLEAR PORE MEMBRANE GLYCOPROTEIN GP210-RELATED"/>
    <property type="match status" value="1"/>
</dbReference>
<dbReference type="EMBL" id="AP024169">
    <property type="protein sequence ID" value="BCN30416.1"/>
    <property type="molecule type" value="Genomic_DNA"/>
</dbReference>
<dbReference type="KEGG" id="ahb:bsdtb5_17110"/>
<feature type="domain" description="BIG2" evidence="1">
    <location>
        <begin position="896"/>
        <end position="973"/>
    </location>
</feature>
<sequence>MKKSLLKKLGPVLVIGLVCVAYFLIHQLGEVKADTVPYYLKIKDGAAINSTGINLTNGPVIVEVASTSGTDFGNISKVEWKVNNLDATASSGINSKYEKENTINLVDGAVKISPQKVGIDEVYANITATDTSGTSKTYPLSFKVSSLLYINTNNGSGLEKIGTDYYQVIDSAANGFVELQQSLLFNNATLDTNPTALASVAWKSSNEDVITFGSSGQNFKINGSGLVTVTATDLTRDVKTEVSFKVLVKPTLKYGTTDITAGASISNSSSDAANPVNFQLDSNASAIHVLNWKIYDHKTNAVVDTSKISTVEGTSAASGSAIATLNVTAKKAGKYEVFTSVFDDSLYNTSILQTIQNFDTGANYKVYKPGYVHGTVTIPLNYNPTESISLLMGDEYNVFGRTNAPDDMAIQSIVDADDGGTDYQTVLDYDSTTKKFTAVGEGTVKVKVTTAPYLDYRNDNAYQIFGSRTFELDVTVSNTLVLNSTKLTMYKGTSYQLDATPNDNISWSSSNPAVATVSSTGMVKAVTAGHSTITASKVVKGVVKKVTCYITVKDAVQSMKITPSTKTLDLGEITTLYADTTPTDTSVQDINIKWTSSDESILKVKASENGNKTVIIEADKANTGTVTITALDTNSDIIASAIITVRKPVTSMKLSHSVISGKTGESTQVVAYITPTDATNQTVTWKSSDASVATVVDGKVTLVSTGKATIIATSVSDPSVTALCSVEVTVPVAGITLDSTAKSIAVGKSERITYTITPTNASNNAVTWTSTNPAVAAVSSTGYVTGVAVGQTVIIARTTDGNYMQYCTVTVTTKPTGIALDQAEITVKKDAFAYLNATLTPTNASENSIIWSSTDDKVATVTQAGKVAGKAAGTALIVAKDAAGNSAYCKVTVVESVEGITLNYSKKSMKKGNTFKLKVTFKPTTATNKKVKWSTSDKSIATIASDGTVKGMKGGVAVITAKSVDGNLADTCIVTVKESVTKIKLNQSYYKLGKGKSYTLKATVYNSTATNKTVRWKSSKPSVATVNSRGKITGKRLGYTTITAYATDGSGVEATCDVRVVNQITSISLNRTAITMVEGKSTKLTAKIKPSNATYRSGKWKSSNSSIATVSTNGTVTALTAGTATITVSAKDNSGRTATCFINVIKAVPATSVSVLSSDVTLVVGESSVLHRTVNPSNSTDTTSWYSDDKSIVTVNTKTGKITAKKPGVATITCVAGGKSDTVKVTVVGLNRTSITLEQYSTYTLAVYGVTSGINWDTMDPEVCRVDTSGKITSARIGVTYVVATVNGKKLYCRVTVVPIQ</sequence>
<dbReference type="InterPro" id="IPR008964">
    <property type="entry name" value="Invasin/intimin_cell_adhesion"/>
</dbReference>
<feature type="domain" description="BIG2" evidence="1">
    <location>
        <begin position="648"/>
        <end position="722"/>
    </location>
</feature>
<feature type="domain" description="BIG2" evidence="1">
    <location>
        <begin position="555"/>
        <end position="640"/>
    </location>
</feature>
<dbReference type="InterPro" id="IPR003343">
    <property type="entry name" value="Big_2"/>
</dbReference>
<organism evidence="2 3">
    <name type="scientific">Anaeromicropila herbilytica</name>
    <dbReference type="NCBI Taxonomy" id="2785025"/>
    <lineage>
        <taxon>Bacteria</taxon>
        <taxon>Bacillati</taxon>
        <taxon>Bacillota</taxon>
        <taxon>Clostridia</taxon>
        <taxon>Lachnospirales</taxon>
        <taxon>Lachnospiraceae</taxon>
        <taxon>Anaeromicropila</taxon>
    </lineage>
</organism>
<accession>A0A7R7EK91</accession>
<name>A0A7R7EK91_9FIRM</name>
<feature type="domain" description="BIG2" evidence="1">
    <location>
        <begin position="1149"/>
        <end position="1226"/>
    </location>
</feature>
<evidence type="ECO:0000313" key="2">
    <source>
        <dbReference type="EMBL" id="BCN30416.1"/>
    </source>
</evidence>
<reference evidence="2 3" key="1">
    <citation type="submission" date="2020-11" db="EMBL/GenBank/DDBJ databases">
        <title>Draft genome sequencing of a Lachnospiraceae strain isolated from anoxic soil subjected to BSD treatment.</title>
        <authorList>
            <person name="Uek A."/>
            <person name="Tonouchi A."/>
        </authorList>
    </citation>
    <scope>NUCLEOTIDE SEQUENCE [LARGE SCALE GENOMIC DNA]</scope>
    <source>
        <strain evidence="2 3">TB5</strain>
    </source>
</reference>
<feature type="domain" description="BIG2" evidence="1">
    <location>
        <begin position="1063"/>
        <end position="1140"/>
    </location>
</feature>
<dbReference type="Pfam" id="PF02368">
    <property type="entry name" value="Big_2"/>
    <property type="match status" value="8"/>
</dbReference>
<feature type="domain" description="BIG2" evidence="1">
    <location>
        <begin position="979"/>
        <end position="1056"/>
    </location>
</feature>
<feature type="domain" description="BIG2" evidence="1">
    <location>
        <begin position="476"/>
        <end position="547"/>
    </location>
</feature>
<dbReference type="PANTHER" id="PTHR23019:SF0">
    <property type="entry name" value="NUCLEAR PORE MEMBRANE GLYCOPROTEIN 210"/>
    <property type="match status" value="1"/>
</dbReference>
<gene>
    <name evidence="2" type="ORF">bsdtb5_17110</name>
</gene>
<feature type="domain" description="BIG2" evidence="1">
    <location>
        <begin position="731"/>
        <end position="808"/>
    </location>
</feature>